<evidence type="ECO:0000313" key="3">
    <source>
        <dbReference type="EMBL" id="GGR32913.1"/>
    </source>
</evidence>
<feature type="domain" description="Transposase IS204/IS1001/IS1096/IS1165 DDE" evidence="2">
    <location>
        <begin position="2"/>
        <end position="117"/>
    </location>
</feature>
<evidence type="ECO:0000259" key="2">
    <source>
        <dbReference type="Pfam" id="PF01610"/>
    </source>
</evidence>
<reference evidence="3" key="1">
    <citation type="journal article" date="2014" name="Int. J. Syst. Evol. Microbiol.">
        <title>Complete genome sequence of Corynebacterium casei LMG S-19264T (=DSM 44701T), isolated from a smear-ripened cheese.</title>
        <authorList>
            <consortium name="US DOE Joint Genome Institute (JGI-PGF)"/>
            <person name="Walter F."/>
            <person name="Albersmeier A."/>
            <person name="Kalinowski J."/>
            <person name="Ruckert C."/>
        </authorList>
    </citation>
    <scope>NUCLEOTIDE SEQUENCE</scope>
    <source>
        <strain evidence="3">JCM 31311</strain>
    </source>
</reference>
<dbReference type="PANTHER" id="PTHR33498">
    <property type="entry name" value="TRANSPOSASE FOR INSERTION SEQUENCE ELEMENT IS1557"/>
    <property type="match status" value="1"/>
</dbReference>
<dbReference type="EMBL" id="BMQL01000057">
    <property type="protein sequence ID" value="GGR32913.1"/>
    <property type="molecule type" value="Genomic_DNA"/>
</dbReference>
<feature type="region of interest" description="Disordered" evidence="1">
    <location>
        <begin position="163"/>
        <end position="196"/>
    </location>
</feature>
<dbReference type="Pfam" id="PF01610">
    <property type="entry name" value="DDE_Tnp_ISL3"/>
    <property type="match status" value="1"/>
</dbReference>
<evidence type="ECO:0000256" key="1">
    <source>
        <dbReference type="SAM" id="MobiDB-lite"/>
    </source>
</evidence>
<comment type="caution">
    <text evidence="3">The sequence shown here is derived from an EMBL/GenBank/DDBJ whole genome shotgun (WGS) entry which is preliminary data.</text>
</comment>
<organism evidence="3 4">
    <name type="scientific">Deinococcus ruber</name>
    <dbReference type="NCBI Taxonomy" id="1848197"/>
    <lineage>
        <taxon>Bacteria</taxon>
        <taxon>Thermotogati</taxon>
        <taxon>Deinococcota</taxon>
        <taxon>Deinococci</taxon>
        <taxon>Deinococcales</taxon>
        <taxon>Deinococcaceae</taxon>
        <taxon>Deinococcus</taxon>
    </lineage>
</organism>
<dbReference type="InterPro" id="IPR047951">
    <property type="entry name" value="Transpos_ISL3"/>
</dbReference>
<keyword evidence="4" id="KW-1185">Reference proteome</keyword>
<dbReference type="RefSeq" id="WP_189093165.1">
    <property type="nucleotide sequence ID" value="NZ_BMQL01000057.1"/>
</dbReference>
<dbReference type="PANTHER" id="PTHR33498:SF1">
    <property type="entry name" value="TRANSPOSASE FOR INSERTION SEQUENCE ELEMENT IS1557"/>
    <property type="match status" value="1"/>
</dbReference>
<accession>A0A918FDE1</accession>
<dbReference type="Proteomes" id="UP000603865">
    <property type="component" value="Unassembled WGS sequence"/>
</dbReference>
<dbReference type="AlphaFoldDB" id="A0A918FDE1"/>
<protein>
    <recommendedName>
        <fullName evidence="2">Transposase IS204/IS1001/IS1096/IS1165 DDE domain-containing protein</fullName>
    </recommendedName>
</protein>
<sequence length="196" mass="22019">MIRDQTKLDTQDQQVLAAINARSEVVSCAHDLTQAFTRLMRERQPQALEPWFQSAKTSGLPDFVTFARGLERDVVALKAALLLRWSNGPVEGIFNNIKLIKRQAYGRASFQLLRQRVLMAMWRAIIKNDGERVRGFTPVLRHRQTPTWTPLADTPSASDPCFQGMDAPSPPRLWPRPPTTKSEGTSMDRGGTFTGA</sequence>
<proteinExistence type="predicted"/>
<name>A0A918FDE1_9DEIO</name>
<reference evidence="3" key="2">
    <citation type="submission" date="2020-09" db="EMBL/GenBank/DDBJ databases">
        <authorList>
            <person name="Sun Q."/>
            <person name="Ohkuma M."/>
        </authorList>
    </citation>
    <scope>NUCLEOTIDE SEQUENCE</scope>
    <source>
        <strain evidence="3">JCM 31311</strain>
    </source>
</reference>
<dbReference type="InterPro" id="IPR002560">
    <property type="entry name" value="Transposase_DDE"/>
</dbReference>
<gene>
    <name evidence="3" type="ORF">GCM10008957_49130</name>
</gene>
<feature type="compositionally biased region" description="Pro residues" evidence="1">
    <location>
        <begin position="168"/>
        <end position="178"/>
    </location>
</feature>
<evidence type="ECO:0000313" key="4">
    <source>
        <dbReference type="Proteomes" id="UP000603865"/>
    </source>
</evidence>